<keyword evidence="2" id="KW-1003">Cell membrane</keyword>
<name>A0A7I8VTB8_9ANNE</name>
<feature type="transmembrane region" description="Helical" evidence="9">
    <location>
        <begin position="60"/>
        <end position="86"/>
    </location>
</feature>
<evidence type="ECO:0000313" key="11">
    <source>
        <dbReference type="EMBL" id="CAD5119552.1"/>
    </source>
</evidence>
<feature type="domain" description="G-protein coupled receptors family 1 profile" evidence="10">
    <location>
        <begin position="39"/>
        <end position="304"/>
    </location>
</feature>
<evidence type="ECO:0000259" key="10">
    <source>
        <dbReference type="PROSITE" id="PS50262"/>
    </source>
</evidence>
<protein>
    <submittedName>
        <fullName evidence="11">DgyrCDS8151</fullName>
    </submittedName>
</protein>
<dbReference type="GO" id="GO:0042923">
    <property type="term" value="F:neuropeptide binding"/>
    <property type="evidence" value="ECO:0007669"/>
    <property type="project" value="TreeGrafter"/>
</dbReference>
<dbReference type="InterPro" id="IPR017452">
    <property type="entry name" value="GPCR_Rhodpsn_7TM"/>
</dbReference>
<dbReference type="PANTHER" id="PTHR24229">
    <property type="entry name" value="NEUROPEPTIDES RECEPTOR"/>
    <property type="match status" value="1"/>
</dbReference>
<evidence type="ECO:0000256" key="9">
    <source>
        <dbReference type="SAM" id="Phobius"/>
    </source>
</evidence>
<feature type="transmembrane region" description="Helical" evidence="9">
    <location>
        <begin position="137"/>
        <end position="160"/>
    </location>
</feature>
<dbReference type="SUPFAM" id="SSF81321">
    <property type="entry name" value="Family A G protein-coupled receptor-like"/>
    <property type="match status" value="1"/>
</dbReference>
<evidence type="ECO:0000256" key="8">
    <source>
        <dbReference type="ARBA" id="ARBA00023224"/>
    </source>
</evidence>
<keyword evidence="5" id="KW-0297">G-protein coupled receptor</keyword>
<dbReference type="GO" id="GO:0004930">
    <property type="term" value="F:G protein-coupled receptor activity"/>
    <property type="evidence" value="ECO:0007669"/>
    <property type="project" value="UniProtKB-KW"/>
</dbReference>
<evidence type="ECO:0000256" key="2">
    <source>
        <dbReference type="ARBA" id="ARBA00022475"/>
    </source>
</evidence>
<dbReference type="AlphaFoldDB" id="A0A7I8VTB8"/>
<evidence type="ECO:0000313" key="12">
    <source>
        <dbReference type="Proteomes" id="UP000549394"/>
    </source>
</evidence>
<evidence type="ECO:0000256" key="3">
    <source>
        <dbReference type="ARBA" id="ARBA00022692"/>
    </source>
</evidence>
<dbReference type="PRINTS" id="PR00237">
    <property type="entry name" value="GPCRRHODOPSN"/>
</dbReference>
<reference evidence="11 12" key="1">
    <citation type="submission" date="2020-08" db="EMBL/GenBank/DDBJ databases">
        <authorList>
            <person name="Hejnol A."/>
        </authorList>
    </citation>
    <scope>NUCLEOTIDE SEQUENCE [LARGE SCALE GENOMIC DNA]</scope>
</reference>
<keyword evidence="6 9" id="KW-0472">Membrane</keyword>
<gene>
    <name evidence="11" type="ORF">DGYR_LOCUS7775</name>
</gene>
<dbReference type="PANTHER" id="PTHR24229:SF40">
    <property type="entry name" value="ALLATOSTATIN C RECEPTOR 1-RELATED"/>
    <property type="match status" value="1"/>
</dbReference>
<evidence type="ECO:0000256" key="6">
    <source>
        <dbReference type="ARBA" id="ARBA00023136"/>
    </source>
</evidence>
<feature type="transmembrane region" description="Helical" evidence="9">
    <location>
        <begin position="191"/>
        <end position="213"/>
    </location>
</feature>
<evidence type="ECO:0000256" key="1">
    <source>
        <dbReference type="ARBA" id="ARBA00004651"/>
    </source>
</evidence>
<accession>A0A7I8VTB8</accession>
<dbReference type="Pfam" id="PF00001">
    <property type="entry name" value="7tm_1"/>
    <property type="match status" value="1"/>
</dbReference>
<keyword evidence="8" id="KW-0807">Transducer</keyword>
<dbReference type="InterPro" id="IPR000276">
    <property type="entry name" value="GPCR_Rhodpsn"/>
</dbReference>
<feature type="transmembrane region" description="Helical" evidence="9">
    <location>
        <begin position="26"/>
        <end position="48"/>
    </location>
</feature>
<dbReference type="GO" id="GO:0005886">
    <property type="term" value="C:plasma membrane"/>
    <property type="evidence" value="ECO:0007669"/>
    <property type="project" value="UniProtKB-SubCell"/>
</dbReference>
<keyword evidence="3 9" id="KW-0812">Transmembrane</keyword>
<proteinExistence type="predicted"/>
<dbReference type="PROSITE" id="PS50262">
    <property type="entry name" value="G_PROTEIN_RECEP_F1_2"/>
    <property type="match status" value="1"/>
</dbReference>
<sequence length="396" mass="45913">MDQEIRMEYNTSDSKNRPYVRKEVVFIFYSSFLLLGFIGNILVIAAVIKFKKLFRKQSIANNYILNLAFADMLFILTMPFFIASAANKQWEMSDVWCKIGNFCREINKFASVFTLIVLSFDRYLASFPAKGHLRTTGIGSMVCGLIWILSSLLSTPYVMYAQTVQFENNSKSNCKIEWPDNKVVYELSHTILQLIFGLIFPIFAIVASYILLIRRIKRMARWKLTTSIQTPNRKMTRLVIGVVAAFVALHTPLYIMEIVQMTKKMEASKSNMEAEEWEVYAFVYCNLIAQMAVYINSALNPILYFLLNENFRRMYKMTLCPQTKANNTTNNGIELNIIRHNGSDEIETKPKKCDCLPLIVGTSLSRRRKQHQQLQIEMTEDETRHTACFDHKNNYK</sequence>
<evidence type="ECO:0000256" key="5">
    <source>
        <dbReference type="ARBA" id="ARBA00023040"/>
    </source>
</evidence>
<keyword evidence="12" id="KW-1185">Reference proteome</keyword>
<dbReference type="Gene3D" id="1.20.1070.10">
    <property type="entry name" value="Rhodopsin 7-helix transmembrane proteins"/>
    <property type="match status" value="1"/>
</dbReference>
<dbReference type="Proteomes" id="UP000549394">
    <property type="component" value="Unassembled WGS sequence"/>
</dbReference>
<evidence type="ECO:0000256" key="4">
    <source>
        <dbReference type="ARBA" id="ARBA00022989"/>
    </source>
</evidence>
<dbReference type="GO" id="GO:0007218">
    <property type="term" value="P:neuropeptide signaling pathway"/>
    <property type="evidence" value="ECO:0007669"/>
    <property type="project" value="TreeGrafter"/>
</dbReference>
<feature type="transmembrane region" description="Helical" evidence="9">
    <location>
        <begin position="238"/>
        <end position="259"/>
    </location>
</feature>
<comment type="caution">
    <text evidence="11">The sequence shown here is derived from an EMBL/GenBank/DDBJ whole genome shotgun (WGS) entry which is preliminary data.</text>
</comment>
<dbReference type="GO" id="GO:0043005">
    <property type="term" value="C:neuron projection"/>
    <property type="evidence" value="ECO:0007669"/>
    <property type="project" value="TreeGrafter"/>
</dbReference>
<keyword evidence="7" id="KW-0675">Receptor</keyword>
<comment type="subcellular location">
    <subcellularLocation>
        <location evidence="1">Cell membrane</location>
        <topology evidence="1">Multi-pass membrane protein</topology>
    </subcellularLocation>
</comment>
<keyword evidence="4 9" id="KW-1133">Transmembrane helix</keyword>
<dbReference type="OrthoDB" id="6076970at2759"/>
<feature type="transmembrane region" description="Helical" evidence="9">
    <location>
        <begin position="279"/>
        <end position="307"/>
    </location>
</feature>
<dbReference type="EMBL" id="CAJFCJ010000010">
    <property type="protein sequence ID" value="CAD5119552.1"/>
    <property type="molecule type" value="Genomic_DNA"/>
</dbReference>
<evidence type="ECO:0000256" key="7">
    <source>
        <dbReference type="ARBA" id="ARBA00023170"/>
    </source>
</evidence>
<organism evidence="11 12">
    <name type="scientific">Dimorphilus gyrociliatus</name>
    <dbReference type="NCBI Taxonomy" id="2664684"/>
    <lineage>
        <taxon>Eukaryota</taxon>
        <taxon>Metazoa</taxon>
        <taxon>Spiralia</taxon>
        <taxon>Lophotrochozoa</taxon>
        <taxon>Annelida</taxon>
        <taxon>Polychaeta</taxon>
        <taxon>Polychaeta incertae sedis</taxon>
        <taxon>Dinophilidae</taxon>
        <taxon>Dimorphilus</taxon>
    </lineage>
</organism>